<dbReference type="InterPro" id="IPR027994">
    <property type="entry name" value="WxL_dom"/>
</dbReference>
<gene>
    <name evidence="4" type="ORF">HB850_08085</name>
</gene>
<name>A0A841YYK6_9LIST</name>
<dbReference type="RefSeq" id="WP_185388975.1">
    <property type="nucleotide sequence ID" value="NZ_JAARQN010000005.1"/>
</dbReference>
<dbReference type="AlphaFoldDB" id="A0A841YYK6"/>
<protein>
    <submittedName>
        <fullName evidence="4">WxL domain-containing protein</fullName>
    </submittedName>
</protein>
<dbReference type="EMBL" id="JAARQN010000005">
    <property type="protein sequence ID" value="MBC1457713.1"/>
    <property type="molecule type" value="Genomic_DNA"/>
</dbReference>
<comment type="caution">
    <text evidence="4">The sequence shown here is derived from an EMBL/GenBank/DDBJ whole genome shotgun (WGS) entry which is preliminary data.</text>
</comment>
<feature type="chain" id="PRO_5032289883" evidence="2">
    <location>
        <begin position="29"/>
        <end position="246"/>
    </location>
</feature>
<reference evidence="4 5" key="1">
    <citation type="submission" date="2020-03" db="EMBL/GenBank/DDBJ databases">
        <title>Soil Listeria distribution.</title>
        <authorList>
            <person name="Liao J."/>
            <person name="Wiedmann M."/>
        </authorList>
    </citation>
    <scope>NUCLEOTIDE SEQUENCE [LARGE SCALE GENOMIC DNA]</scope>
    <source>
        <strain evidence="4 5">FSL L7-1614</strain>
    </source>
</reference>
<feature type="region of interest" description="Disordered" evidence="1">
    <location>
        <begin position="30"/>
        <end position="85"/>
    </location>
</feature>
<feature type="signal peptide" evidence="2">
    <location>
        <begin position="1"/>
        <end position="28"/>
    </location>
</feature>
<proteinExistence type="predicted"/>
<feature type="domain" description="WxL" evidence="3">
    <location>
        <begin position="30"/>
        <end position="241"/>
    </location>
</feature>
<sequence>MNLKLKTMMAASLVAGLTLAGTTNIAEAATSGSTSSNAIINFEPSTDPTSPIDPTDPTNPVSPIDPTNPGGQPNPGTNGPLSIDFASSLDFGTQKITSSDKVYTAAAQAFNDRGLGPNYVQVTDNRGSETGWALKVQQDGQFTTKDGQELTGAEITFNNGVVSTGSVSANPTHKASFTLNPDGDAERIMEAAEGQGAGTYILAFGNDASAAGSIELSVPGSTTKYAKDYATKLTWTLEDTPSSIEP</sequence>
<evidence type="ECO:0000313" key="4">
    <source>
        <dbReference type="EMBL" id="MBC1457713.1"/>
    </source>
</evidence>
<accession>A0A841YYK6</accession>
<evidence type="ECO:0000256" key="1">
    <source>
        <dbReference type="SAM" id="MobiDB-lite"/>
    </source>
</evidence>
<dbReference type="Proteomes" id="UP000569903">
    <property type="component" value="Unassembled WGS sequence"/>
</dbReference>
<keyword evidence="2" id="KW-0732">Signal</keyword>
<feature type="compositionally biased region" description="Polar residues" evidence="1">
    <location>
        <begin position="30"/>
        <end position="39"/>
    </location>
</feature>
<evidence type="ECO:0000313" key="5">
    <source>
        <dbReference type="Proteomes" id="UP000569903"/>
    </source>
</evidence>
<organism evidence="4 5">
    <name type="scientific">Listeria newyorkensis</name>
    <dbReference type="NCBI Taxonomy" id="1497681"/>
    <lineage>
        <taxon>Bacteria</taxon>
        <taxon>Bacillati</taxon>
        <taxon>Bacillota</taxon>
        <taxon>Bacilli</taxon>
        <taxon>Bacillales</taxon>
        <taxon>Listeriaceae</taxon>
        <taxon>Listeria</taxon>
    </lineage>
</organism>
<feature type="compositionally biased region" description="Low complexity" evidence="1">
    <location>
        <begin position="44"/>
        <end position="59"/>
    </location>
</feature>
<feature type="compositionally biased region" description="Low complexity" evidence="1">
    <location>
        <begin position="67"/>
        <end position="80"/>
    </location>
</feature>
<evidence type="ECO:0000259" key="3">
    <source>
        <dbReference type="Pfam" id="PF13731"/>
    </source>
</evidence>
<dbReference type="Pfam" id="PF13731">
    <property type="entry name" value="WxL"/>
    <property type="match status" value="1"/>
</dbReference>
<evidence type="ECO:0000256" key="2">
    <source>
        <dbReference type="SAM" id="SignalP"/>
    </source>
</evidence>